<comment type="caution">
    <text evidence="5">The sequence shown here is derived from an EMBL/GenBank/DDBJ whole genome shotgun (WGS) entry which is preliminary data.</text>
</comment>
<proteinExistence type="predicted"/>
<dbReference type="EMBL" id="QAOG01000004">
    <property type="protein sequence ID" value="PTQ59529.1"/>
    <property type="molecule type" value="Genomic_DNA"/>
</dbReference>
<dbReference type="AlphaFoldDB" id="A0A2T5GJP9"/>
<sequence>MISEIDPRGLFAKNLLAHSQIQVFDDGALGRLKARTRTFDSGSYVFREGLPISEYAFVISGYLFRQKQTSDGHRQIVSLIIPGDIVNPENRFVNNLDHNVVCAEKSSIGYVQKSEFDSLMDSHSYIRLALDLITTAESRQLREWLLNIGGRSARTRVAHFLNEFAARTRLRGLNDGLRFYLPISQEQIGDAVGITPVHVNRAIRSLVESELINHTNREYKIVNLDGFRQAGQFSEQFLTVNDFFE</sequence>
<dbReference type="GO" id="GO:0003677">
    <property type="term" value="F:DNA binding"/>
    <property type="evidence" value="ECO:0007669"/>
    <property type="project" value="UniProtKB-KW"/>
</dbReference>
<dbReference type="InterPro" id="IPR018490">
    <property type="entry name" value="cNMP-bd_dom_sf"/>
</dbReference>
<accession>A0A2T5GJP9</accession>
<dbReference type="SUPFAM" id="SSF46785">
    <property type="entry name" value="Winged helix' DNA-binding domain"/>
    <property type="match status" value="1"/>
</dbReference>
<keyword evidence="6" id="KW-1185">Reference proteome</keyword>
<feature type="domain" description="HTH crp-type" evidence="4">
    <location>
        <begin position="151"/>
        <end position="225"/>
    </location>
</feature>
<reference evidence="5 6" key="1">
    <citation type="submission" date="2018-04" db="EMBL/GenBank/DDBJ databases">
        <title>Genomic Encyclopedia of Type Strains, Phase III (KMG-III): the genomes of soil and plant-associated and newly described type strains.</title>
        <authorList>
            <person name="Whitman W."/>
        </authorList>
    </citation>
    <scope>NUCLEOTIDE SEQUENCE [LARGE SCALE GENOMIC DNA]</scope>
    <source>
        <strain evidence="5 6">MA101b</strain>
    </source>
</reference>
<dbReference type="CDD" id="cd00038">
    <property type="entry name" value="CAP_ED"/>
    <property type="match status" value="1"/>
</dbReference>
<dbReference type="SMART" id="SM00419">
    <property type="entry name" value="HTH_CRP"/>
    <property type="match status" value="1"/>
</dbReference>
<keyword evidence="1" id="KW-0805">Transcription regulation</keyword>
<dbReference type="InterPro" id="IPR000595">
    <property type="entry name" value="cNMP-bd_dom"/>
</dbReference>
<dbReference type="RefSeq" id="WP_107958235.1">
    <property type="nucleotide sequence ID" value="NZ_QAOG01000004.1"/>
</dbReference>
<evidence type="ECO:0000256" key="3">
    <source>
        <dbReference type="ARBA" id="ARBA00023163"/>
    </source>
</evidence>
<dbReference type="InterPro" id="IPR012318">
    <property type="entry name" value="HTH_CRP"/>
</dbReference>
<evidence type="ECO:0000256" key="1">
    <source>
        <dbReference type="ARBA" id="ARBA00023015"/>
    </source>
</evidence>
<keyword evidence="3" id="KW-0804">Transcription</keyword>
<protein>
    <submittedName>
        <fullName evidence="5">CRP-like cAMP-binding protein</fullName>
    </submittedName>
</protein>
<dbReference type="Pfam" id="PF13545">
    <property type="entry name" value="HTH_Crp_2"/>
    <property type="match status" value="1"/>
</dbReference>
<evidence type="ECO:0000256" key="2">
    <source>
        <dbReference type="ARBA" id="ARBA00023125"/>
    </source>
</evidence>
<dbReference type="InterPro" id="IPR036390">
    <property type="entry name" value="WH_DNA-bd_sf"/>
</dbReference>
<dbReference type="GO" id="GO:0006355">
    <property type="term" value="P:regulation of DNA-templated transcription"/>
    <property type="evidence" value="ECO:0007669"/>
    <property type="project" value="InterPro"/>
</dbReference>
<dbReference type="Gene3D" id="2.60.120.10">
    <property type="entry name" value="Jelly Rolls"/>
    <property type="match status" value="1"/>
</dbReference>
<name>A0A2T5GJP9_9SPHN</name>
<dbReference type="PROSITE" id="PS51063">
    <property type="entry name" value="HTH_CRP_2"/>
    <property type="match status" value="1"/>
</dbReference>
<dbReference type="Pfam" id="PF00027">
    <property type="entry name" value="cNMP_binding"/>
    <property type="match status" value="1"/>
</dbReference>
<evidence type="ECO:0000313" key="5">
    <source>
        <dbReference type="EMBL" id="PTQ59529.1"/>
    </source>
</evidence>
<organism evidence="5 6">
    <name type="scientific">Sphingomonas aurantiaca</name>
    <dbReference type="NCBI Taxonomy" id="185949"/>
    <lineage>
        <taxon>Bacteria</taxon>
        <taxon>Pseudomonadati</taxon>
        <taxon>Pseudomonadota</taxon>
        <taxon>Alphaproteobacteria</taxon>
        <taxon>Sphingomonadales</taxon>
        <taxon>Sphingomonadaceae</taxon>
        <taxon>Sphingomonas</taxon>
    </lineage>
</organism>
<dbReference type="InterPro" id="IPR014710">
    <property type="entry name" value="RmlC-like_jellyroll"/>
</dbReference>
<dbReference type="SUPFAM" id="SSF51206">
    <property type="entry name" value="cAMP-binding domain-like"/>
    <property type="match status" value="1"/>
</dbReference>
<keyword evidence="2" id="KW-0238">DNA-binding</keyword>
<evidence type="ECO:0000259" key="4">
    <source>
        <dbReference type="PROSITE" id="PS51063"/>
    </source>
</evidence>
<evidence type="ECO:0000313" key="6">
    <source>
        <dbReference type="Proteomes" id="UP000244189"/>
    </source>
</evidence>
<dbReference type="Proteomes" id="UP000244189">
    <property type="component" value="Unassembled WGS sequence"/>
</dbReference>
<gene>
    <name evidence="5" type="ORF">C8J26_2373</name>
</gene>